<feature type="region of interest" description="Disordered" evidence="2">
    <location>
        <begin position="659"/>
        <end position="687"/>
    </location>
</feature>
<reference evidence="5" key="1">
    <citation type="submission" date="2017-04" db="EMBL/GenBank/DDBJ databases">
        <title>Plasmodium gonderi genome.</title>
        <authorList>
            <person name="Arisue N."/>
            <person name="Honma H."/>
            <person name="Kawai S."/>
            <person name="Tougan T."/>
            <person name="Tanabe K."/>
            <person name="Horii T."/>
        </authorList>
    </citation>
    <scope>NUCLEOTIDE SEQUENCE [LARGE SCALE GENOMIC DNA]</scope>
    <source>
        <strain evidence="5">ATCC 30045</strain>
    </source>
</reference>
<name>A0A1Y1JL90_PLAGO</name>
<sequence length="890" mass="106319">MKIILQFVFWHALIFICTCFNVDKIYKTNKTNLFLYNKKNTTHKKYKPRSVTIFNSDRNSTTISPQLNYEQNEENEAEIRKKIEAERERREQIKKENILFIKKNFQYVCNNLPINVEKKYSYETFKYSDEILAYIFFVINLFKHEQFKNKIYKEHLQNEASHGKTNWDSIQMNEPFPHPFNSNVNNNLSKRNQKLVSDFINKFGDKFKFFNSPEKIQREDWDNMFKLEQDDKKKFFKNIKIKNDKVKEYYFVIYYCNWQYECMALYNSIHNIFNNEYNNINFYNIANNVDEKQAQLGEDDEQDANHSSKKSKEEQEEIITKEDIEKIKEMYIRDMQNNEITDIDSLLSKEEDIQGNEGDNSSQENSNDSNQSPNENKQNDKNDNKPKNGDSSESKQVPEENKKKTFQELMEEEKKKLDEEFFLYGYSKYEDIEQIKKEEEMIKETKKIIKEEKSSQGKLNNEREFKNVLNDFSFHIKNYKDLYNYDTDKGEKKELLENSDVISTHTTTNDLPESLIRTNSTISQIVKEMDDKTKDSKKEVNINVIFVRLSNSTVIGKTKNIKQKIKKKWIYSHEKEIKFYELILSVMLNENIYYKDIPHMEIFSLAYEKKKLYDFFNEVNTNLKHSFIHKNNVYDIHNNVINQNMDIYNFDIYDKNTNSKSDISPENKSNTSQDEAENTNTDNIEYVQNDDVIFEELNLDDEIEDTENYKVIYDGNANEMNQNDEPLKNNTTEVSSNEEGEENNNSQSPLSKKKKKKKKNQIQYKLIKKKHNKKKISKYEALFKNRYNNIFSNTIKSKLSIQKISSISNVNEYANYTIDTFKNFSLSDIFQNMSSSQNFKIDKNYVHYLNFKIPKEIFPFILQLSLAFKYEHTTLLMNAPKKIEFEFRNV</sequence>
<dbReference type="EMBL" id="BDQF01000012">
    <property type="protein sequence ID" value="GAW81562.1"/>
    <property type="molecule type" value="Genomic_DNA"/>
</dbReference>
<evidence type="ECO:0000313" key="4">
    <source>
        <dbReference type="EMBL" id="GAW81562.1"/>
    </source>
</evidence>
<evidence type="ECO:0000256" key="1">
    <source>
        <dbReference type="SAM" id="Coils"/>
    </source>
</evidence>
<organism evidence="4 5">
    <name type="scientific">Plasmodium gonderi</name>
    <dbReference type="NCBI Taxonomy" id="77519"/>
    <lineage>
        <taxon>Eukaryota</taxon>
        <taxon>Sar</taxon>
        <taxon>Alveolata</taxon>
        <taxon>Apicomplexa</taxon>
        <taxon>Aconoidasida</taxon>
        <taxon>Haemosporida</taxon>
        <taxon>Plasmodiidae</taxon>
        <taxon>Plasmodium</taxon>
        <taxon>Plasmodium (Plasmodium)</taxon>
    </lineage>
</organism>
<feature type="signal peptide" evidence="3">
    <location>
        <begin position="1"/>
        <end position="19"/>
    </location>
</feature>
<evidence type="ECO:0000256" key="2">
    <source>
        <dbReference type="SAM" id="MobiDB-lite"/>
    </source>
</evidence>
<dbReference type="OrthoDB" id="364432at2759"/>
<feature type="region of interest" description="Disordered" evidence="2">
    <location>
        <begin position="297"/>
        <end position="320"/>
    </location>
</feature>
<feature type="region of interest" description="Disordered" evidence="2">
    <location>
        <begin position="718"/>
        <end position="761"/>
    </location>
</feature>
<keyword evidence="3" id="KW-0732">Signal</keyword>
<accession>A0A1Y1JL90</accession>
<dbReference type="OMA" id="EFFLYGY"/>
<feature type="compositionally biased region" description="Polar residues" evidence="2">
    <location>
        <begin position="659"/>
        <end position="683"/>
    </location>
</feature>
<keyword evidence="1" id="KW-0175">Coiled coil</keyword>
<evidence type="ECO:0000256" key="3">
    <source>
        <dbReference type="SAM" id="SignalP"/>
    </source>
</evidence>
<keyword evidence="5" id="KW-1185">Reference proteome</keyword>
<dbReference type="RefSeq" id="XP_028544151.1">
    <property type="nucleotide sequence ID" value="XM_028688350.1"/>
</dbReference>
<feature type="compositionally biased region" description="Basic residues" evidence="2">
    <location>
        <begin position="751"/>
        <end position="761"/>
    </location>
</feature>
<feature type="region of interest" description="Disordered" evidence="2">
    <location>
        <begin position="353"/>
        <end position="403"/>
    </location>
</feature>
<gene>
    <name evidence="4" type="ORF">PGO_110110</name>
</gene>
<proteinExistence type="predicted"/>
<feature type="compositionally biased region" description="Low complexity" evidence="2">
    <location>
        <begin position="355"/>
        <end position="376"/>
    </location>
</feature>
<protein>
    <submittedName>
        <fullName evidence="4">Uncharacterized protein</fullName>
    </submittedName>
</protein>
<feature type="chain" id="PRO_5012937332" evidence="3">
    <location>
        <begin position="20"/>
        <end position="890"/>
    </location>
</feature>
<dbReference type="Proteomes" id="UP000195521">
    <property type="component" value="Unassembled WGS sequence"/>
</dbReference>
<feature type="compositionally biased region" description="Basic and acidic residues" evidence="2">
    <location>
        <begin position="303"/>
        <end position="320"/>
    </location>
</feature>
<dbReference type="AlphaFoldDB" id="A0A1Y1JL90"/>
<feature type="coiled-coil region" evidence="1">
    <location>
        <begin position="69"/>
        <end position="96"/>
    </location>
</feature>
<feature type="compositionally biased region" description="Basic and acidic residues" evidence="2">
    <location>
        <begin position="377"/>
        <end position="403"/>
    </location>
</feature>
<evidence type="ECO:0000313" key="5">
    <source>
        <dbReference type="Proteomes" id="UP000195521"/>
    </source>
</evidence>
<dbReference type="GeneID" id="39748290"/>
<comment type="caution">
    <text evidence="4">The sequence shown here is derived from an EMBL/GenBank/DDBJ whole genome shotgun (WGS) entry which is preliminary data.</text>
</comment>